<feature type="region of interest" description="Disordered" evidence="1">
    <location>
        <begin position="376"/>
        <end position="396"/>
    </location>
</feature>
<accession>A0A8X7TFA2</accession>
<dbReference type="PANTHER" id="PTHR35504">
    <property type="entry name" value="PROTEIN EMBRYONIC FLOWER 1"/>
    <property type="match status" value="1"/>
</dbReference>
<feature type="compositionally biased region" description="Polar residues" evidence="1">
    <location>
        <begin position="1008"/>
        <end position="1022"/>
    </location>
</feature>
<evidence type="ECO:0008006" key="4">
    <source>
        <dbReference type="Google" id="ProtNLM"/>
    </source>
</evidence>
<evidence type="ECO:0000313" key="2">
    <source>
        <dbReference type="EMBL" id="KAG2239534.1"/>
    </source>
</evidence>
<gene>
    <name evidence="2" type="ORF">Bca52824_091679</name>
</gene>
<dbReference type="GO" id="GO:0048367">
    <property type="term" value="P:shoot system development"/>
    <property type="evidence" value="ECO:0007669"/>
    <property type="project" value="InterPro"/>
</dbReference>
<dbReference type="EMBL" id="JAAMPC010001597">
    <property type="protein sequence ID" value="KAG2239534.1"/>
    <property type="molecule type" value="Genomic_DNA"/>
</dbReference>
<feature type="compositionally biased region" description="Polar residues" evidence="1">
    <location>
        <begin position="810"/>
        <end position="823"/>
    </location>
</feature>
<feature type="region of interest" description="Disordered" evidence="1">
    <location>
        <begin position="568"/>
        <end position="625"/>
    </location>
</feature>
<dbReference type="GO" id="GO:0045892">
    <property type="term" value="P:negative regulation of DNA-templated transcription"/>
    <property type="evidence" value="ECO:0007669"/>
    <property type="project" value="InterPro"/>
</dbReference>
<sequence>MGSSIKINSISIDLAGAANEIDMVKCDHFSIRGYVAETRERDHNKCWPFPEESVILVDQESYSLPCLSVPKFRWWRCMSCIRDINADETKDCGLHPNSRSISGKKIDGNSTVSLTQSKLNSLAIIDQEKERRIDNSTGDAVDVNEDVNCKRSHKDDRRATTFRNKVKKLASQGQGRNKRAKVTDINSRKEKHNVAVTTFGSSEIAGVVEDTPPKAIKNLKDSLVLMECDNGSSESINLAMTGLQRRKTRKVRRLSELLDQPETKTSGDNIRKEESSSSKKRGRKRKVLPENNYVSRKLITVRAASDQDYSTSTDSGFERDVIKGRQKNRRFQVVDEFVPSVLPCETSQECVGKNDHADLLSKSALSVPCPLSAQRTEKKLSLSKKKKHKPVSDNGKSTLISFSSQYTPDLLNDRFASEGYFRKPIPQVNDSRPVISVHMPENDHVRSRDAEANRLGEFGSSSKPNTGGWLRTGVEDVVDFSSNTNLTDRLSFQNFNLRNTSCSAEVADRSSGADRKGKTVMFQEHHGEPKRQSHDRKENTPEDQNDDIPMEIVELLAKNQYERCLPDKEEDVTNNKQPSQETTHKPKNTLLIDLNETYDNAASLEDNNNNNNTSRPPKPYDSNARREEQHIKSLDFFPISQPYVPSPFGIFPPPQENRASSNIRFSGQTCQWLGNVPTMATQPPYRILRPCNTCQSVPQQYREAASQPPMWATTSMRPPQCHHRTPVSFNMDPSTKLGMLSQAPPSNENTWNLNFVAAAAANGKQKCGSSSEFSFGCKHGNNSRSVEAFSSESSIPALHLLSLMDPRVGPNSTPSDHQGNTNATKRHFPHVSQQPKERVEIQTGDSSKTASYPTKLLPYDYHNKSFAPKSFPIVPPLGTSSFSFQNAQAPWIHHQEKKTKRKEPVYSSPDQGKFQLLGASDSMKLPLKFHVIDKEKKQNRKAESLSNNASTWPLKNSCGPIVCSVSRNPADFTIAEPGNVYMLTGESLKVRKRAIYKKKSSLSKEDALNQTKKPVLPVTQNA</sequence>
<protein>
    <recommendedName>
        <fullName evidence="4">Protein EMBRYONIC FLOWER 1-like</fullName>
    </recommendedName>
</protein>
<dbReference type="PANTHER" id="PTHR35504:SF1">
    <property type="entry name" value="PROTEIN EMBRYONIC FLOWER 1"/>
    <property type="match status" value="1"/>
</dbReference>
<feature type="region of interest" description="Disordered" evidence="1">
    <location>
        <begin position="255"/>
        <end position="289"/>
    </location>
</feature>
<feature type="region of interest" description="Disordered" evidence="1">
    <location>
        <begin position="998"/>
        <end position="1022"/>
    </location>
</feature>
<dbReference type="Proteomes" id="UP000886595">
    <property type="component" value="Unassembled WGS sequence"/>
</dbReference>
<reference evidence="2 3" key="1">
    <citation type="submission" date="2020-02" db="EMBL/GenBank/DDBJ databases">
        <authorList>
            <person name="Ma Q."/>
            <person name="Huang Y."/>
            <person name="Song X."/>
            <person name="Pei D."/>
        </authorList>
    </citation>
    <scope>NUCLEOTIDE SEQUENCE [LARGE SCALE GENOMIC DNA]</scope>
    <source>
        <strain evidence="2">Sxm20200214</strain>
        <tissue evidence="2">Leaf</tissue>
    </source>
</reference>
<organism evidence="2 3">
    <name type="scientific">Brassica carinata</name>
    <name type="common">Ethiopian mustard</name>
    <name type="synonym">Abyssinian cabbage</name>
    <dbReference type="NCBI Taxonomy" id="52824"/>
    <lineage>
        <taxon>Eukaryota</taxon>
        <taxon>Viridiplantae</taxon>
        <taxon>Streptophyta</taxon>
        <taxon>Embryophyta</taxon>
        <taxon>Tracheophyta</taxon>
        <taxon>Spermatophyta</taxon>
        <taxon>Magnoliopsida</taxon>
        <taxon>eudicotyledons</taxon>
        <taxon>Gunneridae</taxon>
        <taxon>Pentapetalae</taxon>
        <taxon>rosids</taxon>
        <taxon>malvids</taxon>
        <taxon>Brassicales</taxon>
        <taxon>Brassicaceae</taxon>
        <taxon>Brassiceae</taxon>
        <taxon>Brassica</taxon>
    </lineage>
</organism>
<feature type="compositionally biased region" description="Basic and acidic residues" evidence="1">
    <location>
        <begin position="506"/>
        <end position="540"/>
    </location>
</feature>
<dbReference type="InterPro" id="IPR034583">
    <property type="entry name" value="EMF1"/>
</dbReference>
<feature type="region of interest" description="Disordered" evidence="1">
    <location>
        <begin position="804"/>
        <end position="849"/>
    </location>
</feature>
<evidence type="ECO:0000313" key="3">
    <source>
        <dbReference type="Proteomes" id="UP000886595"/>
    </source>
</evidence>
<dbReference type="OrthoDB" id="754229at2759"/>
<name>A0A8X7TFA2_BRACI</name>
<feature type="region of interest" description="Disordered" evidence="1">
    <location>
        <begin position="502"/>
        <end position="549"/>
    </location>
</feature>
<proteinExistence type="predicted"/>
<comment type="caution">
    <text evidence="2">The sequence shown here is derived from an EMBL/GenBank/DDBJ whole genome shotgun (WGS) entry which is preliminary data.</text>
</comment>
<dbReference type="AlphaFoldDB" id="A0A8X7TFA2"/>
<evidence type="ECO:0000256" key="1">
    <source>
        <dbReference type="SAM" id="MobiDB-lite"/>
    </source>
</evidence>
<keyword evidence="3" id="KW-1185">Reference proteome</keyword>
<dbReference type="GO" id="GO:0009910">
    <property type="term" value="P:negative regulation of flower development"/>
    <property type="evidence" value="ECO:0007669"/>
    <property type="project" value="InterPro"/>
</dbReference>